<organism evidence="2 3">
    <name type="scientific">Halomarina rubra</name>
    <dbReference type="NCBI Taxonomy" id="2071873"/>
    <lineage>
        <taxon>Archaea</taxon>
        <taxon>Methanobacteriati</taxon>
        <taxon>Methanobacteriota</taxon>
        <taxon>Stenosarchaea group</taxon>
        <taxon>Halobacteria</taxon>
        <taxon>Halobacteriales</taxon>
        <taxon>Natronomonadaceae</taxon>
        <taxon>Halomarina</taxon>
    </lineage>
</organism>
<accession>A0ABD6AZG0</accession>
<sequence length="235" mass="27151">MSVEPQEEYPFDEERMETLREHLDAILDNKEEVRNVFEQTINTDLRFNELDTSLRYLSGVLYPEVEGEDSMVLAEIIVNAVVYFQPQFADTLLEKFEDGDKLVDFLTELESKYSVILTRRVNRHYKGNDWWSNVKTDSGYRSGQPIFHHEITKDYDERVLISSDPQNTLVLSKHFLQQVNSARDDLGEDILHYVNEETTKQLAEVAQELADAVSEYPESVGIAESEDDGKESDDS</sequence>
<proteinExistence type="predicted"/>
<dbReference type="RefSeq" id="WP_250875061.1">
    <property type="nucleotide sequence ID" value="NZ_JALXFV010000008.1"/>
</dbReference>
<feature type="compositionally biased region" description="Acidic residues" evidence="1">
    <location>
        <begin position="224"/>
        <end position="235"/>
    </location>
</feature>
<evidence type="ECO:0000313" key="3">
    <source>
        <dbReference type="Proteomes" id="UP001597187"/>
    </source>
</evidence>
<dbReference type="EMBL" id="JBHUDC010000008">
    <property type="protein sequence ID" value="MFD1515137.1"/>
    <property type="molecule type" value="Genomic_DNA"/>
</dbReference>
<protein>
    <submittedName>
        <fullName evidence="2">Uncharacterized protein</fullName>
    </submittedName>
</protein>
<feature type="region of interest" description="Disordered" evidence="1">
    <location>
        <begin position="214"/>
        <end position="235"/>
    </location>
</feature>
<reference evidence="2 3" key="1">
    <citation type="journal article" date="2019" name="Int. J. Syst. Evol. Microbiol.">
        <title>The Global Catalogue of Microorganisms (GCM) 10K type strain sequencing project: providing services to taxonomists for standard genome sequencing and annotation.</title>
        <authorList>
            <consortium name="The Broad Institute Genomics Platform"/>
            <consortium name="The Broad Institute Genome Sequencing Center for Infectious Disease"/>
            <person name="Wu L."/>
            <person name="Ma J."/>
        </authorList>
    </citation>
    <scope>NUCLEOTIDE SEQUENCE [LARGE SCALE GENOMIC DNA]</scope>
    <source>
        <strain evidence="2 3">CGMCC 1.12563</strain>
    </source>
</reference>
<gene>
    <name evidence="2" type="ORF">ACFSBT_17795</name>
</gene>
<dbReference type="Proteomes" id="UP001597187">
    <property type="component" value="Unassembled WGS sequence"/>
</dbReference>
<name>A0ABD6AZG0_9EURY</name>
<evidence type="ECO:0000256" key="1">
    <source>
        <dbReference type="SAM" id="MobiDB-lite"/>
    </source>
</evidence>
<keyword evidence="3" id="KW-1185">Reference proteome</keyword>
<dbReference type="AlphaFoldDB" id="A0ABD6AZG0"/>
<comment type="caution">
    <text evidence="2">The sequence shown here is derived from an EMBL/GenBank/DDBJ whole genome shotgun (WGS) entry which is preliminary data.</text>
</comment>
<evidence type="ECO:0000313" key="2">
    <source>
        <dbReference type="EMBL" id="MFD1515137.1"/>
    </source>
</evidence>